<evidence type="ECO:0000256" key="6">
    <source>
        <dbReference type="ARBA" id="ARBA00043993"/>
    </source>
</evidence>
<feature type="transmembrane region" description="Helical" evidence="7">
    <location>
        <begin position="448"/>
        <end position="465"/>
    </location>
</feature>
<keyword evidence="4 7" id="KW-1133">Transmembrane helix</keyword>
<dbReference type="RefSeq" id="WP_119986913.1">
    <property type="nucleotide sequence ID" value="NZ_CP032489.1"/>
</dbReference>
<keyword evidence="2" id="KW-1003">Cell membrane</keyword>
<accession>A0A386HNU6</accession>
<dbReference type="PANTHER" id="PTHR30509:SF8">
    <property type="entry name" value="INNER MEMBRANE PROTEIN YCCS"/>
    <property type="match status" value="1"/>
</dbReference>
<feature type="transmembrane region" description="Helical" evidence="7">
    <location>
        <begin position="66"/>
        <end position="83"/>
    </location>
</feature>
<evidence type="ECO:0000313" key="10">
    <source>
        <dbReference type="EMBL" id="AYD47608.1"/>
    </source>
</evidence>
<evidence type="ECO:0000259" key="9">
    <source>
        <dbReference type="Pfam" id="PF13515"/>
    </source>
</evidence>
<feature type="domain" description="Integral membrane protein YccS N-terminal" evidence="8">
    <location>
        <begin position="70"/>
        <end position="342"/>
    </location>
</feature>
<keyword evidence="5 7" id="KW-0472">Membrane</keyword>
<feature type="transmembrane region" description="Helical" evidence="7">
    <location>
        <begin position="401"/>
        <end position="418"/>
    </location>
</feature>
<proteinExistence type="inferred from homology"/>
<dbReference type="AlphaFoldDB" id="A0A386HNU6"/>
<dbReference type="InterPro" id="IPR049453">
    <property type="entry name" value="Memb_transporter_dom"/>
</dbReference>
<feature type="transmembrane region" description="Helical" evidence="7">
    <location>
        <begin position="89"/>
        <end position="110"/>
    </location>
</feature>
<dbReference type="PANTHER" id="PTHR30509">
    <property type="entry name" value="P-HYDROXYBENZOIC ACID EFFLUX PUMP SUBUNIT-RELATED"/>
    <property type="match status" value="1"/>
</dbReference>
<dbReference type="Pfam" id="PF12805">
    <property type="entry name" value="FUSC-like"/>
    <property type="match status" value="1"/>
</dbReference>
<organism evidence="10 11">
    <name type="scientific">Arachidicoccus soli</name>
    <dbReference type="NCBI Taxonomy" id="2341117"/>
    <lineage>
        <taxon>Bacteria</taxon>
        <taxon>Pseudomonadati</taxon>
        <taxon>Bacteroidota</taxon>
        <taxon>Chitinophagia</taxon>
        <taxon>Chitinophagales</taxon>
        <taxon>Chitinophagaceae</taxon>
        <taxon>Arachidicoccus</taxon>
    </lineage>
</organism>
<keyword evidence="11" id="KW-1185">Reference proteome</keyword>
<feature type="domain" description="Integral membrane bound transporter" evidence="9">
    <location>
        <begin position="411"/>
        <end position="534"/>
    </location>
</feature>
<dbReference type="EMBL" id="CP032489">
    <property type="protein sequence ID" value="AYD47608.1"/>
    <property type="molecule type" value="Genomic_DNA"/>
</dbReference>
<feature type="transmembrane region" description="Helical" evidence="7">
    <location>
        <begin position="491"/>
        <end position="510"/>
    </location>
</feature>
<feature type="transmembrane region" description="Helical" evidence="7">
    <location>
        <begin position="615"/>
        <end position="636"/>
    </location>
</feature>
<feature type="transmembrane region" description="Helical" evidence="7">
    <location>
        <begin position="424"/>
        <end position="441"/>
    </location>
</feature>
<evidence type="ECO:0000256" key="2">
    <source>
        <dbReference type="ARBA" id="ARBA00022475"/>
    </source>
</evidence>
<comment type="subcellular location">
    <subcellularLocation>
        <location evidence="1">Cell membrane</location>
        <topology evidence="1">Multi-pass membrane protein</topology>
    </subcellularLocation>
</comment>
<evidence type="ECO:0000259" key="8">
    <source>
        <dbReference type="Pfam" id="PF12805"/>
    </source>
</evidence>
<comment type="similarity">
    <text evidence="6">Belongs to the YccS/YhfK family.</text>
</comment>
<evidence type="ECO:0000256" key="5">
    <source>
        <dbReference type="ARBA" id="ARBA00023136"/>
    </source>
</evidence>
<keyword evidence="3 7" id="KW-0812">Transmembrane</keyword>
<feature type="transmembrane region" description="Helical" evidence="7">
    <location>
        <begin position="35"/>
        <end position="54"/>
    </location>
</feature>
<evidence type="ECO:0000256" key="1">
    <source>
        <dbReference type="ARBA" id="ARBA00004651"/>
    </source>
</evidence>
<evidence type="ECO:0000256" key="4">
    <source>
        <dbReference type="ARBA" id="ARBA00022989"/>
    </source>
</evidence>
<sequence length="746" mass="85290">MAKTITEFKKFITGYNWYAGVRLAMAVMLPSIVLYHYGLLIPYLLFPFGIFMLGISDTPGAFQRRIGALLIGIVALFFIGLIAGLSRELFWLSVIILMLLGIICSLVGIYGTRMTNIGNSCLIAAIFFMDKHFVPGHILLNATYMAVGGIFYFIVFILSYKVKPYKLIQQMLGENIIEGANLLAVRSQFYFKEREEKAIVDKIMREQVILREQQEQLREIVLKTRELTNESTIKSRMFLMMFLECIDLFELIINSQQNYKQLHRSFDDIGILEEFGEYIAYLSKELQEIGLAVQGGKKLAMPAEIEEGFKKCQKAFYQLRAQTMNAENMEQFIMLRQSLYAIQDLMERVKRFYLATSFDKRLLNDFQLNNEKLQLFLPKQVYGFQMLWDNFSLKSGMFRHAIRVAIALMVGYLIAHIFDFEHGYWIMMTTVIVLKPSYSLARQKNINRISGTVVGALISLIIIYFCKTQPPLFIFLCIGTLIASSFSRVNYFIYAIGITIMVVISFGFLSPNGIDEVLLIRLVNSVIGGVIGYLASRLILPNWENKLAHGFMVEMIEANRKYFSATMHVFTDKTADLTELKLYRKNVFIALANLSDNFQRMLSDPKKQRQNLQKILAFVATSHTISSYLVGLALYAERTKNKYNPEDFSETAKLIAYNFDVVYNNLLPKGNAKNLTINAYLPKNKKLVELLDSQRQLLSNTSGSDGSAISIRKTITDYQTINSLFDLINTVICEEAKITEGFNQAL</sequence>
<gene>
    <name evidence="10" type="ORF">D6B99_08310</name>
</gene>
<dbReference type="InterPro" id="IPR032692">
    <property type="entry name" value="YccS_N"/>
</dbReference>
<dbReference type="Proteomes" id="UP000266118">
    <property type="component" value="Chromosome"/>
</dbReference>
<dbReference type="KEGG" id="ark:D6B99_08310"/>
<feature type="transmembrane region" description="Helical" evidence="7">
    <location>
        <begin position="522"/>
        <end position="540"/>
    </location>
</feature>
<reference evidence="10 11" key="1">
    <citation type="submission" date="2018-09" db="EMBL/GenBank/DDBJ databases">
        <title>Arachidicoccus sp. nov., a bacterium isolated from soil.</title>
        <authorList>
            <person name="Weon H.-Y."/>
            <person name="Kwon S.-W."/>
            <person name="Lee S.A."/>
        </authorList>
    </citation>
    <scope>NUCLEOTIDE SEQUENCE [LARGE SCALE GENOMIC DNA]</scope>
    <source>
        <strain evidence="10 11">KIS59-12</strain>
    </source>
</reference>
<evidence type="ECO:0000256" key="7">
    <source>
        <dbReference type="SAM" id="Phobius"/>
    </source>
</evidence>
<name>A0A386HNU6_9BACT</name>
<dbReference type="OrthoDB" id="8670769at2"/>
<evidence type="ECO:0000256" key="3">
    <source>
        <dbReference type="ARBA" id="ARBA00022692"/>
    </source>
</evidence>
<protein>
    <submittedName>
        <fullName evidence="10">FUSC family protein</fullName>
    </submittedName>
</protein>
<feature type="transmembrane region" description="Helical" evidence="7">
    <location>
        <begin position="140"/>
        <end position="160"/>
    </location>
</feature>
<evidence type="ECO:0000313" key="11">
    <source>
        <dbReference type="Proteomes" id="UP000266118"/>
    </source>
</evidence>
<dbReference type="GO" id="GO:0005886">
    <property type="term" value="C:plasma membrane"/>
    <property type="evidence" value="ECO:0007669"/>
    <property type="project" value="UniProtKB-SubCell"/>
</dbReference>
<dbReference type="Pfam" id="PF13515">
    <property type="entry name" value="FUSC_2"/>
    <property type="match status" value="1"/>
</dbReference>